<sequence>MSVDVFGRNLKRGEGSRGPPGHGFKVSADGQFDLENKRLCNVAAALQPNDAVNLRAVQEESKKFIDRLLEAYRDEIDKKLRRIDSEIKTIKTYEINLYSTYSNLKAAICERFNRTLNNSMWKQFSLRSSFKWYDVLSKLLTAYNSRKHRTIGMKPKDVTAANIELVMKKFAHVAAAAAKQQKPKFKVNDKVRVSKAKNLFEKGYTANWSTEIFTISRVRRTKPVTYELKDFRDEPIAGCFYEQELSKTAHPDVYLIERVLKRRGKEVFVKWLGYDNTHNTWIDKSQSV</sequence>
<dbReference type="AlphaFoldDB" id="A0A7M7H2Z4"/>
<keyword evidence="4" id="KW-1185">Reference proteome</keyword>
<dbReference type="GO" id="GO:0003676">
    <property type="term" value="F:nucleic acid binding"/>
    <property type="evidence" value="ECO:0007669"/>
    <property type="project" value="InterPro"/>
</dbReference>
<dbReference type="SUPFAM" id="SSF53098">
    <property type="entry name" value="Ribonuclease H-like"/>
    <property type="match status" value="1"/>
</dbReference>
<dbReference type="SUPFAM" id="SSF54160">
    <property type="entry name" value="Chromo domain-like"/>
    <property type="match status" value="1"/>
</dbReference>
<dbReference type="EnsemblMetazoa" id="XM_008207369">
    <property type="protein sequence ID" value="XP_008205591"/>
    <property type="gene ID" value="LOC103315978"/>
</dbReference>
<dbReference type="InterPro" id="IPR000953">
    <property type="entry name" value="Chromo/chromo_shadow_dom"/>
</dbReference>
<proteinExistence type="predicted"/>
<dbReference type="InterPro" id="IPR012337">
    <property type="entry name" value="RNaseH-like_sf"/>
</dbReference>
<dbReference type="InterPro" id="IPR016197">
    <property type="entry name" value="Chromo-like_dom_sf"/>
</dbReference>
<dbReference type="RefSeq" id="XP_008205591.1">
    <property type="nucleotide sequence ID" value="XM_008207369.1"/>
</dbReference>
<dbReference type="PANTHER" id="PTHR46585:SF1">
    <property type="entry name" value="CHROMO DOMAIN-CONTAINING PROTEIN"/>
    <property type="match status" value="1"/>
</dbReference>
<dbReference type="OrthoDB" id="7699703at2759"/>
<evidence type="ECO:0000256" key="1">
    <source>
        <dbReference type="SAM" id="MobiDB-lite"/>
    </source>
</evidence>
<evidence type="ECO:0000313" key="4">
    <source>
        <dbReference type="Proteomes" id="UP000002358"/>
    </source>
</evidence>
<evidence type="ECO:0000259" key="2">
    <source>
        <dbReference type="PROSITE" id="PS50013"/>
    </source>
</evidence>
<dbReference type="PROSITE" id="PS50013">
    <property type="entry name" value="CHROMO_2"/>
    <property type="match status" value="1"/>
</dbReference>
<evidence type="ECO:0000313" key="3">
    <source>
        <dbReference type="EnsemblMetazoa" id="XP_008205591"/>
    </source>
</evidence>
<feature type="domain" description="Chromo" evidence="2">
    <location>
        <begin position="254"/>
        <end position="288"/>
    </location>
</feature>
<dbReference type="Proteomes" id="UP000002358">
    <property type="component" value="Unassembled WGS sequence"/>
</dbReference>
<dbReference type="Gene3D" id="2.40.50.40">
    <property type="match status" value="1"/>
</dbReference>
<feature type="region of interest" description="Disordered" evidence="1">
    <location>
        <begin position="1"/>
        <end position="24"/>
    </location>
</feature>
<dbReference type="InterPro" id="IPR036397">
    <property type="entry name" value="RNaseH_sf"/>
</dbReference>
<dbReference type="PANTHER" id="PTHR46585">
    <property type="entry name" value="INTEGRASE CORE DOMAIN CONTAINING PROTEIN"/>
    <property type="match status" value="1"/>
</dbReference>
<accession>A0A7M7H2Z4</accession>
<reference evidence="3" key="1">
    <citation type="submission" date="2021-01" db="UniProtKB">
        <authorList>
            <consortium name="EnsemblMetazoa"/>
        </authorList>
    </citation>
    <scope>IDENTIFICATION</scope>
</reference>
<dbReference type="CDD" id="cd00024">
    <property type="entry name" value="CD_CSD"/>
    <property type="match status" value="1"/>
</dbReference>
<dbReference type="GO" id="GO:0005694">
    <property type="term" value="C:chromosome"/>
    <property type="evidence" value="ECO:0007669"/>
    <property type="project" value="UniProtKB-ARBA"/>
</dbReference>
<organism evidence="3 4">
    <name type="scientific">Nasonia vitripennis</name>
    <name type="common">Parasitic wasp</name>
    <dbReference type="NCBI Taxonomy" id="7425"/>
    <lineage>
        <taxon>Eukaryota</taxon>
        <taxon>Metazoa</taxon>
        <taxon>Ecdysozoa</taxon>
        <taxon>Arthropoda</taxon>
        <taxon>Hexapoda</taxon>
        <taxon>Insecta</taxon>
        <taxon>Pterygota</taxon>
        <taxon>Neoptera</taxon>
        <taxon>Endopterygota</taxon>
        <taxon>Hymenoptera</taxon>
        <taxon>Apocrita</taxon>
        <taxon>Proctotrupomorpha</taxon>
        <taxon>Chalcidoidea</taxon>
        <taxon>Pteromalidae</taxon>
        <taxon>Pteromalinae</taxon>
        <taxon>Nasonia</taxon>
    </lineage>
</organism>
<dbReference type="InParanoid" id="A0A7M7H2Z4"/>
<protein>
    <recommendedName>
        <fullName evidence="2">Chromo domain-containing protein</fullName>
    </recommendedName>
</protein>
<dbReference type="KEGG" id="nvi:103315978"/>
<dbReference type="Gene3D" id="3.30.420.10">
    <property type="entry name" value="Ribonuclease H-like superfamily/Ribonuclease H"/>
    <property type="match status" value="1"/>
</dbReference>
<dbReference type="GeneID" id="103315978"/>
<name>A0A7M7H2Z4_NASVI</name>